<organism evidence="1 2">
    <name type="scientific">Hyphococcus lacteus</name>
    <dbReference type="NCBI Taxonomy" id="3143536"/>
    <lineage>
        <taxon>Bacteria</taxon>
        <taxon>Pseudomonadati</taxon>
        <taxon>Pseudomonadota</taxon>
        <taxon>Alphaproteobacteria</taxon>
        <taxon>Parvularculales</taxon>
        <taxon>Parvularculaceae</taxon>
        <taxon>Hyphococcus</taxon>
    </lineage>
</organism>
<dbReference type="Proteomes" id="UP001560685">
    <property type="component" value="Unassembled WGS sequence"/>
</dbReference>
<evidence type="ECO:0000313" key="1">
    <source>
        <dbReference type="EMBL" id="MEX6632216.1"/>
    </source>
</evidence>
<evidence type="ECO:0000313" key="2">
    <source>
        <dbReference type="Proteomes" id="UP001560685"/>
    </source>
</evidence>
<comment type="caution">
    <text evidence="1">The sequence shown here is derived from an EMBL/GenBank/DDBJ whole genome shotgun (WGS) entry which is preliminary data.</text>
</comment>
<evidence type="ECO:0008006" key="3">
    <source>
        <dbReference type="Google" id="ProtNLM"/>
    </source>
</evidence>
<sequence length="155" mass="17437">MEANGQPKGVLATENYYFTCNGHCDCGTRLGSSYLGIETHSKAAEETIVGDLRKKGWSDAKIQRRLHDLKKTKAKIERTMESLSEHWGSELESWIELIQKLFSQKLTSHIGITVNDYSGLLNNPKFSLKRTELNRRSLTTEALESLAPATILIVK</sequence>
<reference evidence="1 2" key="1">
    <citation type="submission" date="2024-05" db="EMBL/GenBank/DDBJ databases">
        <title>Three bacterial strains, DH-69, EH-24, and ECK-19 isolated from coastal sediments.</title>
        <authorList>
            <person name="Ye Y.-Q."/>
            <person name="Du Z.-J."/>
        </authorList>
    </citation>
    <scope>NUCLEOTIDE SEQUENCE [LARGE SCALE GENOMIC DNA]</scope>
    <source>
        <strain evidence="1 2">ECK-19</strain>
    </source>
</reference>
<accession>A0ABV3Z0B1</accession>
<proteinExistence type="predicted"/>
<keyword evidence="2" id="KW-1185">Reference proteome</keyword>
<name>A0ABV3Z0B1_9PROT</name>
<dbReference type="EMBL" id="JBEHZE010000001">
    <property type="protein sequence ID" value="MEX6632216.1"/>
    <property type="molecule type" value="Genomic_DNA"/>
</dbReference>
<gene>
    <name evidence="1" type="ORF">ABFZ84_01525</name>
</gene>
<protein>
    <recommendedName>
        <fullName evidence="3">Recombinase zinc beta ribbon domain-containing protein</fullName>
    </recommendedName>
</protein>
<dbReference type="RefSeq" id="WP_369312070.1">
    <property type="nucleotide sequence ID" value="NZ_JBEHZE010000001.1"/>
</dbReference>